<organism evidence="1">
    <name type="scientific">Candidatus Iainarchaeum sp</name>
    <dbReference type="NCBI Taxonomy" id="3101447"/>
    <lineage>
        <taxon>Archaea</taxon>
        <taxon>Candidatus Iainarchaeota</taxon>
        <taxon>Candidatus Iainarchaeia</taxon>
        <taxon>Candidatus Iainarchaeales</taxon>
        <taxon>Candidatus Iainarchaeaceae</taxon>
        <taxon>Candidatus Iainarchaeum</taxon>
    </lineage>
</organism>
<evidence type="ECO:0000313" key="1">
    <source>
        <dbReference type="EMBL" id="QQR92196.1"/>
    </source>
</evidence>
<accession>A0A7T9I1M8</accession>
<name>A0A7T9I1M8_9ARCH</name>
<dbReference type="AlphaFoldDB" id="A0A7T9I1M8"/>
<reference evidence="1" key="1">
    <citation type="submission" date="2020-11" db="EMBL/GenBank/DDBJ databases">
        <title>Connecting structure to function with the recovery of over 1000 high-quality activated sludge metagenome-assembled genomes encoding full-length rRNA genes using long-read sequencing.</title>
        <authorList>
            <person name="Singleton C.M."/>
            <person name="Petriglieri F."/>
            <person name="Kristensen J.M."/>
            <person name="Kirkegaard R.H."/>
            <person name="Michaelsen T.Y."/>
            <person name="Andersen M.H."/>
            <person name="Karst S.M."/>
            <person name="Dueholm M.S."/>
            <person name="Nielsen P.H."/>
            <person name="Albertsen M."/>
        </authorList>
    </citation>
    <scope>NUCLEOTIDE SEQUENCE</scope>
    <source>
        <strain evidence="1">Fred_18-Q3-R57-64_BAT3C.431</strain>
    </source>
</reference>
<sequence>MMAYINNEWISINTKEELLAHSGTIDSPAEAFAIARYITGNKTGEEVDIPNLESNAEVNADGTFHVTLYTSTGGICCGTDYVYYRVHYRVDAQGEITEQGTREQVGIVPNSAIA</sequence>
<gene>
    <name evidence="1" type="ORF">IPJ89_03475</name>
</gene>
<protein>
    <submittedName>
        <fullName evidence="1">Uncharacterized protein</fullName>
    </submittedName>
</protein>
<dbReference type="Proteomes" id="UP000596004">
    <property type="component" value="Chromosome"/>
</dbReference>
<proteinExistence type="predicted"/>
<dbReference type="EMBL" id="CP064981">
    <property type="protein sequence ID" value="QQR92196.1"/>
    <property type="molecule type" value="Genomic_DNA"/>
</dbReference>